<keyword evidence="2" id="KW-1185">Reference proteome</keyword>
<evidence type="ECO:0000313" key="1">
    <source>
        <dbReference type="EMBL" id="RJX69456.1"/>
    </source>
</evidence>
<sequence length="75" mass="8096">MSALAVVTLLSYRPLDSEGHVAVLQQQVIFGLPAANPPIGPLEGGTLDGAIGDHEKPRLRRPQLFIAEPRPYLNL</sequence>
<gene>
    <name evidence="1" type="ORF">D6858_03570</name>
</gene>
<name>A0A419R4B2_9SPHN</name>
<proteinExistence type="predicted"/>
<dbReference type="Proteomes" id="UP000284322">
    <property type="component" value="Unassembled WGS sequence"/>
</dbReference>
<accession>A0A419R4B2</accession>
<protein>
    <submittedName>
        <fullName evidence="1">Uncharacterized protein</fullName>
    </submittedName>
</protein>
<dbReference type="RefSeq" id="WP_120107266.1">
    <property type="nucleotide sequence ID" value="NZ_RAHJ01000013.1"/>
</dbReference>
<evidence type="ECO:0000313" key="2">
    <source>
        <dbReference type="Proteomes" id="UP000284322"/>
    </source>
</evidence>
<dbReference type="EMBL" id="RAHJ01000013">
    <property type="protein sequence ID" value="RJX69456.1"/>
    <property type="molecule type" value="Genomic_DNA"/>
</dbReference>
<dbReference type="AlphaFoldDB" id="A0A419R4B2"/>
<comment type="caution">
    <text evidence="1">The sequence shown here is derived from an EMBL/GenBank/DDBJ whole genome shotgun (WGS) entry which is preliminary data.</text>
</comment>
<dbReference type="OrthoDB" id="9842717at2"/>
<organism evidence="1 2">
    <name type="scientific">Tsuneonella suprasediminis</name>
    <dbReference type="NCBI Taxonomy" id="2306996"/>
    <lineage>
        <taxon>Bacteria</taxon>
        <taxon>Pseudomonadati</taxon>
        <taxon>Pseudomonadota</taxon>
        <taxon>Alphaproteobacteria</taxon>
        <taxon>Sphingomonadales</taxon>
        <taxon>Erythrobacteraceae</taxon>
        <taxon>Tsuneonella</taxon>
    </lineage>
</organism>
<reference evidence="1 2" key="1">
    <citation type="submission" date="2018-09" db="EMBL/GenBank/DDBJ databases">
        <title>Altererythrobacter sp.Ery1 and Ery12, the genome sequencing of novel strains in genus Alterythrobacter.</title>
        <authorList>
            <person name="Cheng H."/>
            <person name="Wu Y.-H."/>
            <person name="Fang C."/>
            <person name="Xu X.-W."/>
        </authorList>
    </citation>
    <scope>NUCLEOTIDE SEQUENCE [LARGE SCALE GENOMIC DNA]</scope>
    <source>
        <strain evidence="1 2">Ery12</strain>
    </source>
</reference>